<dbReference type="RefSeq" id="WP_394800479.1">
    <property type="nucleotide sequence ID" value="NZ_JAETXX010000008.1"/>
</dbReference>
<organism evidence="3 4">
    <name type="scientific">Joostella atrarenae</name>
    <dbReference type="NCBI Taxonomy" id="679257"/>
    <lineage>
        <taxon>Bacteria</taxon>
        <taxon>Pseudomonadati</taxon>
        <taxon>Bacteroidota</taxon>
        <taxon>Flavobacteriia</taxon>
        <taxon>Flavobacteriales</taxon>
        <taxon>Flavobacteriaceae</taxon>
        <taxon>Joostella</taxon>
    </lineage>
</organism>
<accession>A0ABS9J545</accession>
<name>A0ABS9J545_9FLAO</name>
<feature type="transmembrane region" description="Helical" evidence="1">
    <location>
        <begin position="32"/>
        <end position="50"/>
    </location>
</feature>
<feature type="transmembrane region" description="Helical" evidence="1">
    <location>
        <begin position="6"/>
        <end position="25"/>
    </location>
</feature>
<keyword evidence="1" id="KW-0812">Transmembrane</keyword>
<reference evidence="3 4" key="1">
    <citation type="submission" date="2021-01" db="EMBL/GenBank/DDBJ databases">
        <title>Genome sequencing of Joostella atrarenae M1-2 (= KCTC 23194).</title>
        <authorList>
            <person name="Zakaria M.R."/>
            <person name="Lam M.Q."/>
            <person name="Chong C.S."/>
        </authorList>
    </citation>
    <scope>NUCLEOTIDE SEQUENCE [LARGE SCALE GENOMIC DNA]</scope>
    <source>
        <strain evidence="3 4">M1-2</strain>
    </source>
</reference>
<dbReference type="InterPro" id="IPR000045">
    <property type="entry name" value="Prepilin_IV_endopep_pep"/>
</dbReference>
<feature type="transmembrane region" description="Helical" evidence="1">
    <location>
        <begin position="56"/>
        <end position="79"/>
    </location>
</feature>
<keyword evidence="1" id="KW-0472">Membrane</keyword>
<comment type="caution">
    <text evidence="3">The sequence shown here is derived from an EMBL/GenBank/DDBJ whole genome shotgun (WGS) entry which is preliminary data.</text>
</comment>
<evidence type="ECO:0000313" key="4">
    <source>
        <dbReference type="Proteomes" id="UP000829517"/>
    </source>
</evidence>
<feature type="domain" description="Prepilin type IV endopeptidase peptidase" evidence="2">
    <location>
        <begin position="15"/>
        <end position="126"/>
    </location>
</feature>
<dbReference type="Gene3D" id="1.20.120.1220">
    <property type="match status" value="1"/>
</dbReference>
<evidence type="ECO:0000259" key="2">
    <source>
        <dbReference type="Pfam" id="PF01478"/>
    </source>
</evidence>
<sequence length="170" mass="20143">MEKYIIYKEPLVYSVLIICFLIIFYQDIQKRLIHIVLPITIGVFTVFLNFKKVDFWHQMVWINSFLLLNFLVLIIYYSLKNKRLVNIFKSQIGIGDLLIFIAVSPLFNYSNYLLFFITSLLFSLVLFFFFKNRYKNGQTIPLAGYLSIFLIGVLTYSYMAGKNLFDSYLI</sequence>
<keyword evidence="1" id="KW-1133">Transmembrane helix</keyword>
<evidence type="ECO:0000256" key="1">
    <source>
        <dbReference type="SAM" id="Phobius"/>
    </source>
</evidence>
<feature type="transmembrane region" description="Helical" evidence="1">
    <location>
        <begin position="113"/>
        <end position="130"/>
    </location>
</feature>
<gene>
    <name evidence="3" type="ORF">JM658_11950</name>
</gene>
<dbReference type="Pfam" id="PF01478">
    <property type="entry name" value="Peptidase_A24"/>
    <property type="match status" value="1"/>
</dbReference>
<dbReference type="EMBL" id="JAETXX010000008">
    <property type="protein sequence ID" value="MCF8715538.1"/>
    <property type="molecule type" value="Genomic_DNA"/>
</dbReference>
<evidence type="ECO:0000313" key="3">
    <source>
        <dbReference type="EMBL" id="MCF8715538.1"/>
    </source>
</evidence>
<feature type="transmembrane region" description="Helical" evidence="1">
    <location>
        <begin position="142"/>
        <end position="159"/>
    </location>
</feature>
<feature type="transmembrane region" description="Helical" evidence="1">
    <location>
        <begin position="91"/>
        <end position="107"/>
    </location>
</feature>
<proteinExistence type="predicted"/>
<keyword evidence="4" id="KW-1185">Reference proteome</keyword>
<dbReference type="Proteomes" id="UP000829517">
    <property type="component" value="Unassembled WGS sequence"/>
</dbReference>
<protein>
    <submittedName>
        <fullName evidence="3">Prepilin peptidase</fullName>
    </submittedName>
</protein>